<dbReference type="InterPro" id="IPR029052">
    <property type="entry name" value="Metallo-depent_PP-like"/>
</dbReference>
<feature type="transmembrane region" description="Helical" evidence="1">
    <location>
        <begin position="6"/>
        <end position="24"/>
    </location>
</feature>
<dbReference type="Proteomes" id="UP000199568">
    <property type="component" value="Unassembled WGS sequence"/>
</dbReference>
<accession>A0A1I0F4J2</accession>
<evidence type="ECO:0000259" key="2">
    <source>
        <dbReference type="Pfam" id="PF00149"/>
    </source>
</evidence>
<sequence>MNLLFVAMVILMLFIYGGLTYYIGYRGLQFFIASGVNFSIVGYWIVIWLIAFSFIIARVGDRWLSNSLSHLLEIIGGYWMGIMTYLIMLLFLGELVLLFNKKFQFIPKDLMHHPKLAITMGLTVISLVLIIVSYGWWSARNLEIVRYEVQLDKEVETLQEVNIVMLSDLHLGRFVNRNQLEKIVEEISSLSPDLIVMPGDIIDDRVDTFVEQNMMEVFHKLNPPLGIYASMGNHEYIGGQVEEAEKYFIKSGINVVRDQHVKIANAFYLVGREDKAYERFIGSPRKSLEEILLDVDRGLPIIMLDHQPVDIDEAGAAGVDIQLSGHTHRGQLFPFRIFTRKIFMVDWGYEKIGNTHVIVTSGAGTWGPPMRVGHSSEIVHVKVRF</sequence>
<evidence type="ECO:0000256" key="1">
    <source>
        <dbReference type="SAM" id="Phobius"/>
    </source>
</evidence>
<dbReference type="CDD" id="cd07385">
    <property type="entry name" value="MPP_YkuE_C"/>
    <property type="match status" value="1"/>
</dbReference>
<keyword evidence="1" id="KW-0472">Membrane</keyword>
<gene>
    <name evidence="3" type="ORF">SAMN05660297_02671</name>
</gene>
<dbReference type="RefSeq" id="WP_090444994.1">
    <property type="nucleotide sequence ID" value="NZ_FOHU01000013.1"/>
</dbReference>
<feature type="transmembrane region" description="Helical" evidence="1">
    <location>
        <begin position="117"/>
        <end position="137"/>
    </location>
</feature>
<keyword evidence="1" id="KW-1133">Transmembrane helix</keyword>
<dbReference type="Pfam" id="PF00149">
    <property type="entry name" value="Metallophos"/>
    <property type="match status" value="1"/>
</dbReference>
<feature type="domain" description="Calcineurin-like phosphoesterase" evidence="2">
    <location>
        <begin position="162"/>
        <end position="329"/>
    </location>
</feature>
<dbReference type="PANTHER" id="PTHR31302">
    <property type="entry name" value="TRANSMEMBRANE PROTEIN WITH METALLOPHOSPHOESTERASE DOMAIN-RELATED"/>
    <property type="match status" value="1"/>
</dbReference>
<keyword evidence="1" id="KW-0812">Transmembrane</keyword>
<dbReference type="EMBL" id="FOHU01000013">
    <property type="protein sequence ID" value="SET52580.1"/>
    <property type="molecule type" value="Genomic_DNA"/>
</dbReference>
<keyword evidence="4" id="KW-1185">Reference proteome</keyword>
<reference evidence="3 4" key="1">
    <citation type="submission" date="2016-10" db="EMBL/GenBank/DDBJ databases">
        <authorList>
            <person name="de Groot N.N."/>
        </authorList>
    </citation>
    <scope>NUCLEOTIDE SEQUENCE [LARGE SCALE GENOMIC DNA]</scope>
    <source>
        <strain evidence="3 4">DSM 18979</strain>
    </source>
</reference>
<evidence type="ECO:0000313" key="3">
    <source>
        <dbReference type="EMBL" id="SET52580.1"/>
    </source>
</evidence>
<dbReference type="InterPro" id="IPR004843">
    <property type="entry name" value="Calcineurin-like_PHP"/>
</dbReference>
<evidence type="ECO:0000313" key="4">
    <source>
        <dbReference type="Proteomes" id="UP000199568"/>
    </source>
</evidence>
<dbReference type="PANTHER" id="PTHR31302:SF0">
    <property type="entry name" value="TRANSMEMBRANE PROTEIN WITH METALLOPHOSPHOESTERASE DOMAIN"/>
    <property type="match status" value="1"/>
</dbReference>
<feature type="transmembrane region" description="Helical" evidence="1">
    <location>
        <begin position="77"/>
        <end position="97"/>
    </location>
</feature>
<proteinExistence type="predicted"/>
<dbReference type="AlphaFoldDB" id="A0A1I0F4J2"/>
<dbReference type="SUPFAM" id="SSF56300">
    <property type="entry name" value="Metallo-dependent phosphatases"/>
    <property type="match status" value="1"/>
</dbReference>
<organism evidence="3 4">
    <name type="scientific">Natronincola peptidivorans</name>
    <dbReference type="NCBI Taxonomy" id="426128"/>
    <lineage>
        <taxon>Bacteria</taxon>
        <taxon>Bacillati</taxon>
        <taxon>Bacillota</taxon>
        <taxon>Clostridia</taxon>
        <taxon>Peptostreptococcales</taxon>
        <taxon>Natronincolaceae</taxon>
        <taxon>Natronincola</taxon>
    </lineage>
</organism>
<feature type="transmembrane region" description="Helical" evidence="1">
    <location>
        <begin position="36"/>
        <end position="57"/>
    </location>
</feature>
<name>A0A1I0F4J2_9FIRM</name>
<dbReference type="GO" id="GO:0016787">
    <property type="term" value="F:hydrolase activity"/>
    <property type="evidence" value="ECO:0007669"/>
    <property type="project" value="InterPro"/>
</dbReference>
<protein>
    <recommendedName>
        <fullName evidence="2">Calcineurin-like phosphoesterase domain-containing protein</fullName>
    </recommendedName>
</protein>
<dbReference type="InterPro" id="IPR051158">
    <property type="entry name" value="Metallophosphoesterase_sf"/>
</dbReference>
<dbReference type="Gene3D" id="3.60.21.10">
    <property type="match status" value="1"/>
</dbReference>
<dbReference type="STRING" id="426128.SAMN05660297_02671"/>
<dbReference type="OrthoDB" id="9780884at2"/>